<dbReference type="InterPro" id="IPR025669">
    <property type="entry name" value="AAA_dom"/>
</dbReference>
<evidence type="ECO:0000313" key="4">
    <source>
        <dbReference type="Proteomes" id="UP000323856"/>
    </source>
</evidence>
<dbReference type="SUPFAM" id="SSF52540">
    <property type="entry name" value="P-loop containing nucleoside triphosphate hydrolases"/>
    <property type="match status" value="1"/>
</dbReference>
<sequence>MAIDQSLIQTTPVISAIINADNTGVLTVDGTEEQFTAEDSNGLRAQLMSRVFEVALDRGRPVRVSTMDESGLTGLRVSPDRQVEAEDTEEAQSPRTLETSTPAPAPATPDRKTAKQEPAPQPKESATAASAPVSTPRPQALLALKEATAEPLMEPAIDEAAAQAQQSTPVTRRTLRDAESFLSPHGATQPATQGMRGWLSNLGINIPPSEKELAERVDIERVSKHWAGTRTIMVANRKGGANKTPTVKNLAAIFALHSGGGVLAYDGNPEVGTLGWRTEKGDHRSTVLDVLENSERLLSASAVSGDIAGYVHHQSEDRFDVLRSDDSLVGTHVMTGKDVDIIHSVAAKYYRLLVMDSGNVDRGSDWARMIAHTNQLVVPTTTMEDRAEAALLTLKALHERDEYAAKLAQDAVVIISQWQPGEKAVADRIAEGFRPFVREVLTVPFDPALKSGRIVHSALSSASRRAWLRATAAVAQGL</sequence>
<feature type="region of interest" description="Disordered" evidence="1">
    <location>
        <begin position="65"/>
        <end position="135"/>
    </location>
</feature>
<dbReference type="EMBL" id="VOBL01000028">
    <property type="protein sequence ID" value="KAA0973381.1"/>
    <property type="molecule type" value="Genomic_DNA"/>
</dbReference>
<dbReference type="AlphaFoldDB" id="A0A5B0E635"/>
<dbReference type="InterPro" id="IPR050625">
    <property type="entry name" value="ParA/MinD_ATPase"/>
</dbReference>
<name>A0A5B0E635_9MICC</name>
<dbReference type="PANTHER" id="PTHR43384">
    <property type="entry name" value="SEPTUM SITE-DETERMINING PROTEIN MIND HOMOLOG, CHLOROPLASTIC-RELATED"/>
    <property type="match status" value="1"/>
</dbReference>
<dbReference type="GO" id="GO:0005524">
    <property type="term" value="F:ATP binding"/>
    <property type="evidence" value="ECO:0007669"/>
    <property type="project" value="TreeGrafter"/>
</dbReference>
<gene>
    <name evidence="3" type="ORF">FQ154_18575</name>
</gene>
<dbReference type="GO" id="GO:0005829">
    <property type="term" value="C:cytosol"/>
    <property type="evidence" value="ECO:0007669"/>
    <property type="project" value="TreeGrafter"/>
</dbReference>
<dbReference type="GO" id="GO:0009898">
    <property type="term" value="C:cytoplasmic side of plasma membrane"/>
    <property type="evidence" value="ECO:0007669"/>
    <property type="project" value="TreeGrafter"/>
</dbReference>
<dbReference type="GO" id="GO:0051782">
    <property type="term" value="P:negative regulation of cell division"/>
    <property type="evidence" value="ECO:0007669"/>
    <property type="project" value="TreeGrafter"/>
</dbReference>
<feature type="compositionally biased region" description="Low complexity" evidence="1">
    <location>
        <begin position="125"/>
        <end position="135"/>
    </location>
</feature>
<reference evidence="3 4" key="1">
    <citation type="submission" date="2019-07" db="EMBL/GenBank/DDBJ databases">
        <title>Analysis of the biochemical properties, biological activity and biotechnological potential of siderophores and biosurfactants produced by Antarctic psychrotolerant bacteria.</title>
        <authorList>
            <person name="Styczynski M."/>
            <person name="Krucon T."/>
            <person name="Decewicz P."/>
            <person name="Dziewit L."/>
        </authorList>
    </citation>
    <scope>NUCLEOTIDE SEQUENCE [LARGE SCALE GENOMIC DNA]</scope>
    <source>
        <strain evidence="3 4">ANT_H27</strain>
    </source>
</reference>
<dbReference type="Proteomes" id="UP000323856">
    <property type="component" value="Unassembled WGS sequence"/>
</dbReference>
<organism evidence="3 4">
    <name type="scientific">Paeniglutamicibacter gangotriensis</name>
    <dbReference type="NCBI Taxonomy" id="254787"/>
    <lineage>
        <taxon>Bacteria</taxon>
        <taxon>Bacillati</taxon>
        <taxon>Actinomycetota</taxon>
        <taxon>Actinomycetes</taxon>
        <taxon>Micrococcales</taxon>
        <taxon>Micrococcaceae</taxon>
        <taxon>Paeniglutamicibacter</taxon>
    </lineage>
</organism>
<dbReference type="Pfam" id="PF13614">
    <property type="entry name" value="AAA_31"/>
    <property type="match status" value="1"/>
</dbReference>
<dbReference type="OrthoDB" id="4640801at2"/>
<proteinExistence type="predicted"/>
<feature type="domain" description="AAA" evidence="2">
    <location>
        <begin position="230"/>
        <end position="333"/>
    </location>
</feature>
<dbReference type="InterPro" id="IPR027417">
    <property type="entry name" value="P-loop_NTPase"/>
</dbReference>
<dbReference type="PANTHER" id="PTHR43384:SF14">
    <property type="entry name" value="ESX-1 SECRETION-ASSOCIATED PROTEIN ESPI"/>
    <property type="match status" value="1"/>
</dbReference>
<evidence type="ECO:0000256" key="1">
    <source>
        <dbReference type="SAM" id="MobiDB-lite"/>
    </source>
</evidence>
<evidence type="ECO:0000259" key="2">
    <source>
        <dbReference type="Pfam" id="PF13614"/>
    </source>
</evidence>
<dbReference type="Gene3D" id="3.40.50.300">
    <property type="entry name" value="P-loop containing nucleotide triphosphate hydrolases"/>
    <property type="match status" value="1"/>
</dbReference>
<dbReference type="GO" id="GO:0016887">
    <property type="term" value="F:ATP hydrolysis activity"/>
    <property type="evidence" value="ECO:0007669"/>
    <property type="project" value="TreeGrafter"/>
</dbReference>
<accession>A0A5B0E635</accession>
<dbReference type="RefSeq" id="WP_149620867.1">
    <property type="nucleotide sequence ID" value="NZ_VOBL01000028.1"/>
</dbReference>
<protein>
    <submittedName>
        <fullName evidence="3">Chromosome partitioning protein ParA</fullName>
    </submittedName>
</protein>
<comment type="caution">
    <text evidence="3">The sequence shown here is derived from an EMBL/GenBank/DDBJ whole genome shotgun (WGS) entry which is preliminary data.</text>
</comment>
<evidence type="ECO:0000313" key="3">
    <source>
        <dbReference type="EMBL" id="KAA0973381.1"/>
    </source>
</evidence>